<evidence type="ECO:0000259" key="5">
    <source>
        <dbReference type="Pfam" id="PF03888"/>
    </source>
</evidence>
<evidence type="ECO:0000259" key="6">
    <source>
        <dbReference type="Pfam" id="PF17188"/>
    </source>
</evidence>
<evidence type="ECO:0000256" key="4">
    <source>
        <dbReference type="ARBA" id="ARBA00022764"/>
    </source>
</evidence>
<dbReference type="Gene3D" id="2.50.20.10">
    <property type="entry name" value="Lipoprotein localisation LolA/LolB/LppX"/>
    <property type="match status" value="1"/>
</dbReference>
<evidence type="ECO:0000313" key="8">
    <source>
        <dbReference type="Proteomes" id="UP001501565"/>
    </source>
</evidence>
<dbReference type="InterPro" id="IPR033436">
    <property type="entry name" value="MucB/RseB_C"/>
</dbReference>
<dbReference type="InterPro" id="IPR038484">
    <property type="entry name" value="MucB/RseB_C_sf"/>
</dbReference>
<organism evidence="7 8">
    <name type="scientific">Litoribacillus peritrichatus</name>
    <dbReference type="NCBI Taxonomy" id="718191"/>
    <lineage>
        <taxon>Bacteria</taxon>
        <taxon>Pseudomonadati</taxon>
        <taxon>Pseudomonadota</taxon>
        <taxon>Gammaproteobacteria</taxon>
        <taxon>Oceanospirillales</taxon>
        <taxon>Oceanospirillaceae</taxon>
        <taxon>Litoribacillus</taxon>
    </lineage>
</organism>
<dbReference type="PANTHER" id="PTHR38782:SF1">
    <property type="entry name" value="SIGMA-E FACTOR REGULATORY PROTEIN RSEB"/>
    <property type="match status" value="1"/>
</dbReference>
<dbReference type="EMBL" id="BAABBN010000007">
    <property type="protein sequence ID" value="GAA3932498.1"/>
    <property type="molecule type" value="Genomic_DNA"/>
</dbReference>
<comment type="subcellular location">
    <subcellularLocation>
        <location evidence="1">Periplasm</location>
    </subcellularLocation>
</comment>
<dbReference type="Pfam" id="PF03888">
    <property type="entry name" value="MucB_RseB"/>
    <property type="match status" value="1"/>
</dbReference>
<dbReference type="InterPro" id="IPR005588">
    <property type="entry name" value="MucB_RseB"/>
</dbReference>
<feature type="domain" description="MucB/RseB N-terminal" evidence="5">
    <location>
        <begin position="3"/>
        <end position="170"/>
    </location>
</feature>
<comment type="caution">
    <text evidence="7">The sequence shown here is derived from an EMBL/GenBank/DDBJ whole genome shotgun (WGS) entry which is preliminary data.</text>
</comment>
<dbReference type="Pfam" id="PF17188">
    <property type="entry name" value="MucB_RseB_C"/>
    <property type="match status" value="1"/>
</dbReference>
<feature type="domain" description="MucB/RseB C-terminal" evidence="6">
    <location>
        <begin position="190"/>
        <end position="286"/>
    </location>
</feature>
<dbReference type="CDD" id="cd16327">
    <property type="entry name" value="RseB"/>
    <property type="match status" value="1"/>
</dbReference>
<sequence>MLDEARMKNSFTGTFIHRRGDSMSSFSIVHGARDGVLHERLKSLDGSPREILRDGESVTCIHPEGEGSRWDQVPPLTPLVPADDVNWERLQAWFEYNILTYSRIAGREAVVIEVRSKFHDRFVRRYGVDLETGLLLKTEIIGPDGRSLELAQFSQIEIDPDNLDEKLQPTISGKRTVFDRNHWMERKTFADNWRPDWLPGGFTLTGKIIGDESKKYLEAYTYSDGLSSFSLFREEINDQFVEMEGRGGGATVAVSRVIKTKDGEIWGITLVGEIPVETAKRVASSVTMIN</sequence>
<dbReference type="InterPro" id="IPR033434">
    <property type="entry name" value="MucB/RseB_N"/>
</dbReference>
<dbReference type="PANTHER" id="PTHR38782">
    <property type="match status" value="1"/>
</dbReference>
<protein>
    <submittedName>
        <fullName evidence="7">MucB/RseB C-terminal domain-containing protein</fullName>
    </submittedName>
</protein>
<evidence type="ECO:0000256" key="3">
    <source>
        <dbReference type="ARBA" id="ARBA00022729"/>
    </source>
</evidence>
<evidence type="ECO:0000256" key="1">
    <source>
        <dbReference type="ARBA" id="ARBA00004418"/>
    </source>
</evidence>
<dbReference type="PIRSF" id="PIRSF005427">
    <property type="entry name" value="RseB"/>
    <property type="match status" value="1"/>
</dbReference>
<dbReference type="Gene3D" id="3.30.200.100">
    <property type="entry name" value="MucB/RseB, C-terminal domain"/>
    <property type="match status" value="1"/>
</dbReference>
<evidence type="ECO:0000256" key="2">
    <source>
        <dbReference type="ARBA" id="ARBA00008150"/>
    </source>
</evidence>
<keyword evidence="4" id="KW-0574">Periplasm</keyword>
<keyword evidence="3" id="KW-0732">Signal</keyword>
<dbReference type="Proteomes" id="UP001501565">
    <property type="component" value="Unassembled WGS sequence"/>
</dbReference>
<proteinExistence type="inferred from homology"/>
<accession>A0ABP7MXX8</accession>
<keyword evidence="8" id="KW-1185">Reference proteome</keyword>
<reference evidence="8" key="1">
    <citation type="journal article" date="2019" name="Int. J. Syst. Evol. Microbiol.">
        <title>The Global Catalogue of Microorganisms (GCM) 10K type strain sequencing project: providing services to taxonomists for standard genome sequencing and annotation.</title>
        <authorList>
            <consortium name="The Broad Institute Genomics Platform"/>
            <consortium name="The Broad Institute Genome Sequencing Center for Infectious Disease"/>
            <person name="Wu L."/>
            <person name="Ma J."/>
        </authorList>
    </citation>
    <scope>NUCLEOTIDE SEQUENCE [LARGE SCALE GENOMIC DNA]</scope>
    <source>
        <strain evidence="8">JCM 17551</strain>
    </source>
</reference>
<evidence type="ECO:0000313" key="7">
    <source>
        <dbReference type="EMBL" id="GAA3932498.1"/>
    </source>
</evidence>
<name>A0ABP7MXX8_9GAMM</name>
<gene>
    <name evidence="7" type="ORF">GCM10022277_31710</name>
</gene>
<comment type="similarity">
    <text evidence="2">Belongs to the RseB family.</text>
</comment>